<dbReference type="OrthoDB" id="437584at2759"/>
<keyword evidence="6" id="KW-0862">Zinc</keyword>
<reference evidence="11 12" key="1">
    <citation type="submission" date="2014-06" db="EMBL/GenBank/DDBJ databases">
        <authorList>
            <person name="Swart Estienne"/>
        </authorList>
    </citation>
    <scope>NUCLEOTIDE SEQUENCE [LARGE SCALE GENOMIC DNA]</scope>
    <source>
        <strain evidence="11 12">130c</strain>
    </source>
</reference>
<evidence type="ECO:0000256" key="3">
    <source>
        <dbReference type="ARBA" id="ARBA00022723"/>
    </source>
</evidence>
<evidence type="ECO:0000313" key="11">
    <source>
        <dbReference type="EMBL" id="CDW82936.1"/>
    </source>
</evidence>
<dbReference type="PANTHER" id="PTHR10582:SF2">
    <property type="entry name" value="INACTIVE"/>
    <property type="match status" value="1"/>
</dbReference>
<evidence type="ECO:0000256" key="1">
    <source>
        <dbReference type="ARBA" id="ARBA00004141"/>
    </source>
</evidence>
<feature type="transmembrane region" description="Helical" evidence="9">
    <location>
        <begin position="1454"/>
        <end position="1473"/>
    </location>
</feature>
<protein>
    <submittedName>
        <fullName evidence="11">Wd-40 repeat protein</fullName>
    </submittedName>
</protein>
<dbReference type="InParanoid" id="A0A078AM33"/>
<dbReference type="Gene3D" id="3.30.60.90">
    <property type="match status" value="1"/>
</dbReference>
<dbReference type="GO" id="GO:0005216">
    <property type="term" value="F:monoatomic ion channel activity"/>
    <property type="evidence" value="ECO:0007669"/>
    <property type="project" value="InterPro"/>
</dbReference>
<proteinExistence type="predicted"/>
<evidence type="ECO:0000256" key="9">
    <source>
        <dbReference type="SAM" id="Phobius"/>
    </source>
</evidence>
<evidence type="ECO:0000256" key="7">
    <source>
        <dbReference type="ARBA" id="ARBA00022989"/>
    </source>
</evidence>
<dbReference type="GO" id="GO:0005886">
    <property type="term" value="C:plasma membrane"/>
    <property type="evidence" value="ECO:0007669"/>
    <property type="project" value="TreeGrafter"/>
</dbReference>
<feature type="transmembrane region" description="Helical" evidence="9">
    <location>
        <begin position="1314"/>
        <end position="1333"/>
    </location>
</feature>
<dbReference type="Proteomes" id="UP000039865">
    <property type="component" value="Unassembled WGS sequence"/>
</dbReference>
<evidence type="ECO:0000313" key="12">
    <source>
        <dbReference type="Proteomes" id="UP000039865"/>
    </source>
</evidence>
<dbReference type="PANTHER" id="PTHR10582">
    <property type="entry name" value="TRANSIENT RECEPTOR POTENTIAL ION CHANNEL PROTEIN"/>
    <property type="match status" value="1"/>
</dbReference>
<organism evidence="11 12">
    <name type="scientific">Stylonychia lemnae</name>
    <name type="common">Ciliate</name>
    <dbReference type="NCBI Taxonomy" id="5949"/>
    <lineage>
        <taxon>Eukaryota</taxon>
        <taxon>Sar</taxon>
        <taxon>Alveolata</taxon>
        <taxon>Ciliophora</taxon>
        <taxon>Intramacronucleata</taxon>
        <taxon>Spirotrichea</taxon>
        <taxon>Stichotrichia</taxon>
        <taxon>Sporadotrichida</taxon>
        <taxon>Oxytrichidae</taxon>
        <taxon>Stylonychinae</taxon>
        <taxon>Stylonychia</taxon>
    </lineage>
</organism>
<dbReference type="InterPro" id="IPR024862">
    <property type="entry name" value="TRPV"/>
</dbReference>
<feature type="transmembrane region" description="Helical" evidence="9">
    <location>
        <begin position="1386"/>
        <end position="1407"/>
    </location>
</feature>
<accession>A0A078AM33</accession>
<evidence type="ECO:0000256" key="4">
    <source>
        <dbReference type="ARBA" id="ARBA00022737"/>
    </source>
</evidence>
<keyword evidence="2 9" id="KW-0812">Transmembrane</keyword>
<dbReference type="GO" id="GO:0008270">
    <property type="term" value="F:zinc ion binding"/>
    <property type="evidence" value="ECO:0007669"/>
    <property type="project" value="UniProtKB-KW"/>
</dbReference>
<feature type="transmembrane region" description="Helical" evidence="9">
    <location>
        <begin position="1353"/>
        <end position="1374"/>
    </location>
</feature>
<dbReference type="SUPFAM" id="SSF81324">
    <property type="entry name" value="Voltage-gated potassium channels"/>
    <property type="match status" value="1"/>
</dbReference>
<keyword evidence="12" id="KW-1185">Reference proteome</keyword>
<evidence type="ECO:0000259" key="10">
    <source>
        <dbReference type="Pfam" id="PF00520"/>
    </source>
</evidence>
<feature type="transmembrane region" description="Helical" evidence="9">
    <location>
        <begin position="1282"/>
        <end position="1302"/>
    </location>
</feature>
<keyword evidence="3" id="KW-0479">Metal-binding</keyword>
<dbReference type="EMBL" id="CCKQ01011377">
    <property type="protein sequence ID" value="CDW82936.1"/>
    <property type="molecule type" value="Genomic_DNA"/>
</dbReference>
<dbReference type="GO" id="GO:0098703">
    <property type="term" value="P:calcium ion import across plasma membrane"/>
    <property type="evidence" value="ECO:0007669"/>
    <property type="project" value="TreeGrafter"/>
</dbReference>
<evidence type="ECO:0000256" key="5">
    <source>
        <dbReference type="ARBA" id="ARBA00022771"/>
    </source>
</evidence>
<feature type="transmembrane region" description="Helical" evidence="9">
    <location>
        <begin position="1419"/>
        <end position="1442"/>
    </location>
</feature>
<gene>
    <name evidence="11" type="primary">Contig1220.g1329</name>
    <name evidence="11" type="ORF">STYLEM_11973</name>
</gene>
<keyword evidence="4" id="KW-0677">Repeat</keyword>
<name>A0A078AM33_STYLE</name>
<evidence type="ECO:0000256" key="6">
    <source>
        <dbReference type="ARBA" id="ARBA00022833"/>
    </source>
</evidence>
<dbReference type="InterPro" id="IPR005821">
    <property type="entry name" value="Ion_trans_dom"/>
</dbReference>
<keyword evidence="8 9" id="KW-0472">Membrane</keyword>
<comment type="subcellular location">
    <subcellularLocation>
        <location evidence="1">Membrane</location>
        <topology evidence="1">Multi-pass membrane protein</topology>
    </subcellularLocation>
</comment>
<feature type="transmembrane region" description="Helical" evidence="9">
    <location>
        <begin position="1485"/>
        <end position="1509"/>
    </location>
</feature>
<keyword evidence="7 9" id="KW-1133">Transmembrane helix</keyword>
<keyword evidence="5" id="KW-0863">Zinc-finger</keyword>
<sequence>MQQPPEYQPSIIEDSLTKIDLVNDSLLESQINNFQRLPELDPHVFCKDIQQYFNDVSYLIDLKQLYNPISTCFYSTQMRYMPALFSVNESLVKNYDKKCQYQLQIWDTLNFEMIYLKELYFQNLNTDGKNLIFTIGQNLLIYKLPNNQEENTLIEIDDLSQQVIPCEIEIKQIFTKLRQKNQESSIEDIEVIVVFQTKDAILDFNSLKLNDNPDESQIFQNFIQLVDLAPQFVRQRGPNTKIIKMSISVVNDIVFAISLLDDQTLDFYSDMVLRKRIIFEEYQTLGKITKFVDVGMSTKAFFMGSKDGEYYELKHHGQVHISFHSRKLIEDRSFKMRDITEKILHDYVFIYKGFYLVDFKENSYCLIAHTDTISVYNILQGIFTQHIKFNEEIIKIFEQSRENNPVDQNQNKTKTICIILKNLDVHIDILRYFDYDIQASFSIGQYFANDHQRVQYLQVGDYDSREGYYYFAYSNEKIICIHEGELYDDIETSEKNILKINYLNLVVEHSDNVKILITNETKIVLYELKNAGQQQDKQLSGQSSKRKINLEKKKDLYNTLDGQLIFDYALTLELSHHLIMVSKQFIVLLDNQGNIMKEPSEQIVKGDFIGKDFSYLLRQESLTSTEHGLYMFNLPLMVDMRIVSFIQLRQIDIGHNPQLKLFKDIERVGFMKSLSTYVVHPFLHLNDIKFMGVESYGKCLLSQQVGQNFMRLTESNLLVSWNVMTGKLNYKKRVNIFDQEKDRIFKRNSSDFLLLYNIESQSATKQSDFFLNDHSKNLIKGQITSMKQNNMITRFWKIIKIVDYDEILIKHFYFPYLENQRILINNEMTLMIVIFDSIRVYLYQREDVDNLLTKWNIIKKFYDFPFYFEQQGIEQFSIHYISPDFKHYLKFKNGSEQFLVKEVFSGNHVCLIEKGTISLKDKAKLRQAINRFQWVDSDKFQVVNEDGIQKTFRLEKIGKHSKFVEINYVIIPIRDKTKINNYLINAEDPFKSINYGIEGDLLTRLRECYQWYKQHYYLNTFSGNEKFNLLFRVHSSLESAFGIQSFTFLYWTIVEKLILGFFPVKEIPIFVLEIAVFNFLPDGNILHYLQRQPEKQIEIFQRCHSESEILYHLPFMPNMKGEDPFTRVLSFNQQCDKKQLFSVLQYLKFYEIDHHSRCIKHLYPLIIQTQTQIALDYFESRFQQTPQLKVITKGVIHQEQLVSSPLLDYSMINHIKGIQHKDERKTTINLQLLDLPGIYHFMDKSFDEFFKKLQEVDGYDFFTNKAIMAIIDFNFPLVKLALIKYSVIPFAAFHILFVIYMNQVYEQRNESGDYYYVNIVLASIQLGFSFYFICYEIRQSLYIGFSYVKSFWNYIDILAPISVIILQCFQFLEFQDYYLENDTNRCILSISTLLMWMKFLSIFRIFQSTNYLIRMVYEVIYDMGVFLFVYTLVVAAFGDAFLKISSGNEEDDKFISSFIPAVLYAYSMTLGGYDLENLGNVAVDLVWILWILCTIIGMIVMLNLLIAIVSGTHDKVIQNQRGAQYKEMAHIISENSYLVSENKRKAYVQQDKFMIVITDLEKQDEDVDQFEQKLDFIKAQIYKSSNKFDERMDNIEKRELARQKIQDDTFNHLLKRMGELKYQFLKSQSKEQKITVKIYPEPLIKLMLLEVQEQFKFKMYDTWFCRAKKFTGCKSGQTRQSGYRRILSETVYHCSECNFDFCEQCFKEYKNSHSHHLQQVTYQDLSMKYKGGWACDARDFRPCQRDNSYDNTDPYQAFYHRKTQSSSDEQFDLCVDCANYYIDQKN</sequence>
<dbReference type="InterPro" id="IPR043145">
    <property type="entry name" value="Znf_ZZ_sf"/>
</dbReference>
<evidence type="ECO:0000256" key="2">
    <source>
        <dbReference type="ARBA" id="ARBA00022692"/>
    </source>
</evidence>
<evidence type="ECO:0000256" key="8">
    <source>
        <dbReference type="ARBA" id="ARBA00023136"/>
    </source>
</evidence>
<feature type="domain" description="Ion transport" evidence="10">
    <location>
        <begin position="1295"/>
        <end position="1518"/>
    </location>
</feature>
<dbReference type="Pfam" id="PF00520">
    <property type="entry name" value="Ion_trans"/>
    <property type="match status" value="1"/>
</dbReference>